<evidence type="ECO:0000313" key="3">
    <source>
        <dbReference type="Proteomes" id="UP001619911"/>
    </source>
</evidence>
<dbReference type="GO" id="GO:0016787">
    <property type="term" value="F:hydrolase activity"/>
    <property type="evidence" value="ECO:0007669"/>
    <property type="project" value="UniProtKB-KW"/>
</dbReference>
<feature type="domain" description="SGNH hydrolase-type esterase" evidence="1">
    <location>
        <begin position="87"/>
        <end position="278"/>
    </location>
</feature>
<sequence length="299" mass="33679">MKGLFVKIILGLCIVLTLSSMFERSYAEGAGFSRSYDQAQWLNGPLYEAAETSVRYKYRAAYIAAGYFQAVKRVMMPIDHQNGLILAFGDSNTQGANWQANGYDVKDKWVNKLAQSQAVINAGIGGNTTEHGRIRFEKDVLSKHPQIVLIMFGTNDAALDDNGQPQVSKAQYEENINYFVDTLQGRGIDVILMTTIPVIERYYYSRNDGNLYSPYGSARRWHDSYNMIVRKIAKEKHVLLVDHYRNITEPMRGVNDQKLIDSGLIDASGTHFTPKGAAFIYRRIHLAVQCLSIFNSGIN</sequence>
<dbReference type="EMBL" id="JAUIYO010000021">
    <property type="protein sequence ID" value="MFK2827103.1"/>
    <property type="molecule type" value="Genomic_DNA"/>
</dbReference>
<proteinExistence type="predicted"/>
<dbReference type="PANTHER" id="PTHR14209:SF19">
    <property type="entry name" value="ISOAMYL ACETATE-HYDROLYZING ESTERASE 1 HOMOLOG"/>
    <property type="match status" value="1"/>
</dbReference>
<dbReference type="RefSeq" id="WP_404319066.1">
    <property type="nucleotide sequence ID" value="NZ_JAUIYO010000021.1"/>
</dbReference>
<accession>A0ABW8IC69</accession>
<dbReference type="Pfam" id="PF13472">
    <property type="entry name" value="Lipase_GDSL_2"/>
    <property type="match status" value="1"/>
</dbReference>
<dbReference type="InterPro" id="IPR036514">
    <property type="entry name" value="SGNH_hydro_sf"/>
</dbReference>
<dbReference type="EC" id="3.1.-.-" evidence="2"/>
<dbReference type="PANTHER" id="PTHR14209">
    <property type="entry name" value="ISOAMYL ACETATE-HYDROLYZING ESTERASE 1"/>
    <property type="match status" value="1"/>
</dbReference>
<dbReference type="InterPro" id="IPR045136">
    <property type="entry name" value="Iah1-like"/>
</dbReference>
<evidence type="ECO:0000313" key="2">
    <source>
        <dbReference type="EMBL" id="MFK2827103.1"/>
    </source>
</evidence>
<reference evidence="2 3" key="1">
    <citation type="submission" date="2023-07" db="EMBL/GenBank/DDBJ databases">
        <title>Bacillus lucianemedeirus sp. nov, a new species isolated from an immunobiological production facility.</title>
        <authorList>
            <person name="Costa L.V."/>
            <person name="Miranda R.V.S.L."/>
            <person name="Brandao M.L.L."/>
            <person name="Reis C.M.F."/>
            <person name="Frazao A.M."/>
            <person name="Cruz F.V."/>
            <person name="Baio P.V.P."/>
            <person name="Veras J.F.C."/>
            <person name="Ramos J.N."/>
            <person name="Vieira V."/>
        </authorList>
    </citation>
    <scope>NUCLEOTIDE SEQUENCE [LARGE SCALE GENOMIC DNA]</scope>
    <source>
        <strain evidence="2 3">B190/17</strain>
    </source>
</reference>
<gene>
    <name evidence="2" type="ORF">QYG89_15770</name>
</gene>
<organism evidence="2 3">
    <name type="scientific">Bacillus lumedeiriae</name>
    <dbReference type="NCBI Taxonomy" id="3058829"/>
    <lineage>
        <taxon>Bacteria</taxon>
        <taxon>Bacillati</taxon>
        <taxon>Bacillota</taxon>
        <taxon>Bacilli</taxon>
        <taxon>Bacillales</taxon>
        <taxon>Bacillaceae</taxon>
        <taxon>Bacillus</taxon>
    </lineage>
</organism>
<keyword evidence="3" id="KW-1185">Reference proteome</keyword>
<evidence type="ECO:0000259" key="1">
    <source>
        <dbReference type="Pfam" id="PF13472"/>
    </source>
</evidence>
<dbReference type="Proteomes" id="UP001619911">
    <property type="component" value="Unassembled WGS sequence"/>
</dbReference>
<comment type="caution">
    <text evidence="2">The sequence shown here is derived from an EMBL/GenBank/DDBJ whole genome shotgun (WGS) entry which is preliminary data.</text>
</comment>
<keyword evidence="2" id="KW-0378">Hydrolase</keyword>
<protein>
    <submittedName>
        <fullName evidence="2">SGNH/GDSL hydrolase family protein</fullName>
        <ecNumber evidence="2">3.1.-.-</ecNumber>
    </submittedName>
</protein>
<dbReference type="CDD" id="cd00229">
    <property type="entry name" value="SGNH_hydrolase"/>
    <property type="match status" value="1"/>
</dbReference>
<name>A0ABW8IC69_9BACI</name>
<dbReference type="SUPFAM" id="SSF52266">
    <property type="entry name" value="SGNH hydrolase"/>
    <property type="match status" value="1"/>
</dbReference>
<dbReference type="Gene3D" id="3.40.50.1110">
    <property type="entry name" value="SGNH hydrolase"/>
    <property type="match status" value="1"/>
</dbReference>
<dbReference type="InterPro" id="IPR013830">
    <property type="entry name" value="SGNH_hydro"/>
</dbReference>